<keyword evidence="1" id="KW-1133">Transmembrane helix</keyword>
<evidence type="ECO:0000313" key="3">
    <source>
        <dbReference type="Proteomes" id="UP000231450"/>
    </source>
</evidence>
<dbReference type="Proteomes" id="UP000231450">
    <property type="component" value="Unassembled WGS sequence"/>
</dbReference>
<dbReference type="EMBL" id="PFDW01000005">
    <property type="protein sequence ID" value="PJE58539.1"/>
    <property type="molecule type" value="Genomic_DNA"/>
</dbReference>
<proteinExistence type="predicted"/>
<organism evidence="2 3">
    <name type="scientific">Candidatus Portnoybacteria bacterium CG10_big_fil_rev_8_21_14_0_10_36_7</name>
    <dbReference type="NCBI Taxonomy" id="1974812"/>
    <lineage>
        <taxon>Bacteria</taxon>
        <taxon>Candidatus Portnoyibacteriota</taxon>
    </lineage>
</organism>
<feature type="transmembrane region" description="Helical" evidence="1">
    <location>
        <begin position="151"/>
        <end position="171"/>
    </location>
</feature>
<dbReference type="AlphaFoldDB" id="A0A2M8KF39"/>
<sequence>MKIISNLKIFFKTVFSDLYYVVLAILVSLGFFIFSVWLSSYNLLYHTLTSNLLSFSYKLALTFNFWELIRINLLAPNLFLVSLVAILFGINISALVFYIKKQIAISRSAKISVWASLISFLGIGCLSCGSVIISSLFGFSATAAFIGFLPFHGYEFGIIGILSLLISIYLLSKKINNNFACEV</sequence>
<accession>A0A2M8KF39</accession>
<keyword evidence="1" id="KW-0472">Membrane</keyword>
<gene>
    <name evidence="2" type="ORF">COU81_00150</name>
</gene>
<comment type="caution">
    <text evidence="2">The sequence shown here is derived from an EMBL/GenBank/DDBJ whole genome shotgun (WGS) entry which is preliminary data.</text>
</comment>
<feature type="transmembrane region" description="Helical" evidence="1">
    <location>
        <begin position="111"/>
        <end position="139"/>
    </location>
</feature>
<name>A0A2M8KF39_9BACT</name>
<evidence type="ECO:0000313" key="2">
    <source>
        <dbReference type="EMBL" id="PJE58539.1"/>
    </source>
</evidence>
<keyword evidence="1" id="KW-0812">Transmembrane</keyword>
<feature type="transmembrane region" description="Helical" evidence="1">
    <location>
        <begin position="78"/>
        <end position="99"/>
    </location>
</feature>
<protein>
    <submittedName>
        <fullName evidence="2">Uncharacterized protein</fullName>
    </submittedName>
</protein>
<reference evidence="3" key="1">
    <citation type="submission" date="2017-09" db="EMBL/GenBank/DDBJ databases">
        <title>Depth-based differentiation of microbial function through sediment-hosted aquifers and enrichment of novel symbionts in the deep terrestrial subsurface.</title>
        <authorList>
            <person name="Probst A.J."/>
            <person name="Ladd B."/>
            <person name="Jarett J.K."/>
            <person name="Geller-Mcgrath D.E."/>
            <person name="Sieber C.M.K."/>
            <person name="Emerson J.B."/>
            <person name="Anantharaman K."/>
            <person name="Thomas B.C."/>
            <person name="Malmstrom R."/>
            <person name="Stieglmeier M."/>
            <person name="Klingl A."/>
            <person name="Woyke T."/>
            <person name="Ryan C.M."/>
            <person name="Banfield J.F."/>
        </authorList>
    </citation>
    <scope>NUCLEOTIDE SEQUENCE [LARGE SCALE GENOMIC DNA]</scope>
</reference>
<feature type="transmembrane region" description="Helical" evidence="1">
    <location>
        <begin position="18"/>
        <end position="38"/>
    </location>
</feature>
<evidence type="ECO:0000256" key="1">
    <source>
        <dbReference type="SAM" id="Phobius"/>
    </source>
</evidence>